<dbReference type="Proteomes" id="UP000468901">
    <property type="component" value="Unassembled WGS sequence"/>
</dbReference>
<dbReference type="RefSeq" id="WP_152215742.1">
    <property type="nucleotide sequence ID" value="NZ_WESC01000006.1"/>
</dbReference>
<gene>
    <name evidence="1" type="ORF">F2P47_07540</name>
</gene>
<proteinExistence type="predicted"/>
<evidence type="ECO:0000313" key="2">
    <source>
        <dbReference type="Proteomes" id="UP000468901"/>
    </source>
</evidence>
<comment type="caution">
    <text evidence="1">The sequence shown here is derived from an EMBL/GenBank/DDBJ whole genome shotgun (WGS) entry which is preliminary data.</text>
</comment>
<dbReference type="AlphaFoldDB" id="A0A6N6VNI0"/>
<organism evidence="1 2">
    <name type="scientific">Parvibaculum sedimenti</name>
    <dbReference type="NCBI Taxonomy" id="2608632"/>
    <lineage>
        <taxon>Bacteria</taxon>
        <taxon>Pseudomonadati</taxon>
        <taxon>Pseudomonadota</taxon>
        <taxon>Alphaproteobacteria</taxon>
        <taxon>Hyphomicrobiales</taxon>
        <taxon>Parvibaculaceae</taxon>
        <taxon>Parvibaculum</taxon>
    </lineage>
</organism>
<name>A0A6N6VNI0_9HYPH</name>
<protein>
    <submittedName>
        <fullName evidence="1">Uncharacterized protein</fullName>
    </submittedName>
</protein>
<accession>A0A6N6VNI0</accession>
<dbReference type="EMBL" id="WESC01000006">
    <property type="protein sequence ID" value="KAB7740376.1"/>
    <property type="molecule type" value="Genomic_DNA"/>
</dbReference>
<sequence>MAITEMPMVWNSALSSAKYLELAKAEVRLNGIGSDAGNQRLMDEISDAFLEENEGLTSLLDSKNWNVSRPSVTLCVVINQAKSLTCRWHPANGCSADFQADTIERLLRDFDPGYDRPFSEIMWIRNFGGIYRRYFQECPIVRELLIFATRARYGEIVSKIQEVLDVKNSDQGEFDWSTGLVV</sequence>
<reference evidence="1 2" key="1">
    <citation type="submission" date="2019-09" db="EMBL/GenBank/DDBJ databases">
        <title>Parvibaculum sedimenti sp. nov., isolated from sediment.</title>
        <authorList>
            <person name="Wang Y."/>
        </authorList>
    </citation>
    <scope>NUCLEOTIDE SEQUENCE [LARGE SCALE GENOMIC DNA]</scope>
    <source>
        <strain evidence="1 2">HXT-9</strain>
    </source>
</reference>
<keyword evidence="2" id="KW-1185">Reference proteome</keyword>
<evidence type="ECO:0000313" key="1">
    <source>
        <dbReference type="EMBL" id="KAB7740376.1"/>
    </source>
</evidence>